<dbReference type="Pfam" id="PF02515">
    <property type="entry name" value="CoA_transf_3"/>
    <property type="match status" value="1"/>
</dbReference>
<dbReference type="KEGG" id="htl:HPTL_0236"/>
<evidence type="ECO:0000313" key="2">
    <source>
        <dbReference type="Proteomes" id="UP000262004"/>
    </source>
</evidence>
<dbReference type="SUPFAM" id="SSF89796">
    <property type="entry name" value="CoA-transferase family III (CaiB/BaiF)"/>
    <property type="match status" value="1"/>
</dbReference>
<sequence length="345" mass="36872">MFSQWLTGWRILDLSLLLPGPFASWRLAQMGAEVVKIEPPTGDGAAQLGVATDSADAAPSWFYRLLNHGKTVVSLDLKSAAGRDALLAEVAKSDAVLEGFRPGTLARLGVAPETLWAVNPQLVIVSITGFASDGPLAPYAGHDLTYQAWTGLLQPHGNASGCAETPAWSNVQIADLFAGAMHAALALVAAVHQARATGKGCHIEVPMCETLLASAPFALAEAIQPPAQRGLLLGAVPCYAVYRCADGRYLAVGALETKFWRRFCEALDHPQWVPHQFDRSGETHRAVAAVVGSKPQVAWREQLVPLDCCVAPVLSIDEAKAFFATCFDPLNHFPQFPLRARSCAS</sequence>
<dbReference type="InterPro" id="IPR050509">
    <property type="entry name" value="CoA-transferase_III"/>
</dbReference>
<dbReference type="Gene3D" id="3.30.1540.10">
    <property type="entry name" value="formyl-coa transferase, domain 3"/>
    <property type="match status" value="1"/>
</dbReference>
<accession>A0A2Z6DVN8</accession>
<gene>
    <name evidence="1" type="ORF">HPTL_0236</name>
</gene>
<dbReference type="Proteomes" id="UP000262004">
    <property type="component" value="Chromosome"/>
</dbReference>
<keyword evidence="2" id="KW-1185">Reference proteome</keyword>
<dbReference type="InterPro" id="IPR023606">
    <property type="entry name" value="CoA-Trfase_III_dom_1_sf"/>
</dbReference>
<name>A0A2Z6DVN8_HYDTE</name>
<dbReference type="EMBL" id="AP018558">
    <property type="protein sequence ID" value="BBD76506.1"/>
    <property type="molecule type" value="Genomic_DNA"/>
</dbReference>
<organism evidence="1 2">
    <name type="scientific">Hydrogenophilus thermoluteolus</name>
    <name type="common">Pseudomonas hydrogenothermophila</name>
    <dbReference type="NCBI Taxonomy" id="297"/>
    <lineage>
        <taxon>Bacteria</taxon>
        <taxon>Pseudomonadati</taxon>
        <taxon>Pseudomonadota</taxon>
        <taxon>Hydrogenophilia</taxon>
        <taxon>Hydrogenophilales</taxon>
        <taxon>Hydrogenophilaceae</taxon>
        <taxon>Hydrogenophilus</taxon>
    </lineage>
</organism>
<dbReference type="Gene3D" id="3.40.50.10540">
    <property type="entry name" value="Crotonobetainyl-coa:carnitine coa-transferase, domain 1"/>
    <property type="match status" value="1"/>
</dbReference>
<dbReference type="PANTHER" id="PTHR48228">
    <property type="entry name" value="SUCCINYL-COA--D-CITRAMALATE COA-TRANSFERASE"/>
    <property type="match status" value="1"/>
</dbReference>
<keyword evidence="1" id="KW-0808">Transferase</keyword>
<dbReference type="InterPro" id="IPR044855">
    <property type="entry name" value="CoA-Trfase_III_dom3_sf"/>
</dbReference>
<dbReference type="AlphaFoldDB" id="A0A2Z6DVN8"/>
<dbReference type="RefSeq" id="WP_170141234.1">
    <property type="nucleotide sequence ID" value="NZ_AP018558.1"/>
</dbReference>
<dbReference type="GO" id="GO:0016740">
    <property type="term" value="F:transferase activity"/>
    <property type="evidence" value="ECO:0007669"/>
    <property type="project" value="UniProtKB-KW"/>
</dbReference>
<evidence type="ECO:0000313" key="1">
    <source>
        <dbReference type="EMBL" id="BBD76506.1"/>
    </source>
</evidence>
<dbReference type="PANTHER" id="PTHR48228:SF5">
    <property type="entry name" value="ALPHA-METHYLACYL-COA RACEMASE"/>
    <property type="match status" value="1"/>
</dbReference>
<proteinExistence type="predicted"/>
<dbReference type="InterPro" id="IPR003673">
    <property type="entry name" value="CoA-Trfase_fam_III"/>
</dbReference>
<protein>
    <submittedName>
        <fullName evidence="1">CoA transferase</fullName>
    </submittedName>
</protein>
<reference evidence="1 2" key="1">
    <citation type="submission" date="2018-04" db="EMBL/GenBank/DDBJ databases">
        <title>Complete genome sequence of Hydrogenophilus thermoluteolus TH-1.</title>
        <authorList>
            <person name="Arai H."/>
        </authorList>
    </citation>
    <scope>NUCLEOTIDE SEQUENCE [LARGE SCALE GENOMIC DNA]</scope>
    <source>
        <strain evidence="1 2">TH-1</strain>
    </source>
</reference>